<proteinExistence type="predicted"/>
<evidence type="ECO:0000313" key="2">
    <source>
        <dbReference type="EMBL" id="KAL0190931.1"/>
    </source>
</evidence>
<feature type="transmembrane region" description="Helical" evidence="1">
    <location>
        <begin position="17"/>
        <end position="37"/>
    </location>
</feature>
<dbReference type="Proteomes" id="UP001529510">
    <property type="component" value="Unassembled WGS sequence"/>
</dbReference>
<keyword evidence="1" id="KW-0812">Transmembrane</keyword>
<feature type="non-terminal residue" evidence="2">
    <location>
        <position position="1"/>
    </location>
</feature>
<keyword evidence="1" id="KW-0472">Membrane</keyword>
<comment type="caution">
    <text evidence="2">The sequence shown here is derived from an EMBL/GenBank/DDBJ whole genome shotgun (WGS) entry which is preliminary data.</text>
</comment>
<name>A0ABD0QXG1_CIRMR</name>
<keyword evidence="3" id="KW-1185">Reference proteome</keyword>
<dbReference type="AlphaFoldDB" id="A0ABD0QXG1"/>
<reference evidence="2 3" key="1">
    <citation type="submission" date="2024-05" db="EMBL/GenBank/DDBJ databases">
        <title>Genome sequencing and assembly of Indian major carp, Cirrhinus mrigala (Hamilton, 1822).</title>
        <authorList>
            <person name="Mohindra V."/>
            <person name="Chowdhury L.M."/>
            <person name="Lal K."/>
            <person name="Jena J.K."/>
        </authorList>
    </citation>
    <scope>NUCLEOTIDE SEQUENCE [LARGE SCALE GENOMIC DNA]</scope>
    <source>
        <strain evidence="2">CM1030</strain>
        <tissue evidence="2">Blood</tissue>
    </source>
</reference>
<gene>
    <name evidence="2" type="ORF">M9458_013629</name>
</gene>
<organism evidence="2 3">
    <name type="scientific">Cirrhinus mrigala</name>
    <name type="common">Mrigala</name>
    <dbReference type="NCBI Taxonomy" id="683832"/>
    <lineage>
        <taxon>Eukaryota</taxon>
        <taxon>Metazoa</taxon>
        <taxon>Chordata</taxon>
        <taxon>Craniata</taxon>
        <taxon>Vertebrata</taxon>
        <taxon>Euteleostomi</taxon>
        <taxon>Actinopterygii</taxon>
        <taxon>Neopterygii</taxon>
        <taxon>Teleostei</taxon>
        <taxon>Ostariophysi</taxon>
        <taxon>Cypriniformes</taxon>
        <taxon>Cyprinidae</taxon>
        <taxon>Labeoninae</taxon>
        <taxon>Labeonini</taxon>
        <taxon>Cirrhinus</taxon>
    </lineage>
</organism>
<accession>A0ABD0QXG1</accession>
<evidence type="ECO:0000256" key="1">
    <source>
        <dbReference type="SAM" id="Phobius"/>
    </source>
</evidence>
<feature type="non-terminal residue" evidence="2">
    <location>
        <position position="53"/>
    </location>
</feature>
<protein>
    <submittedName>
        <fullName evidence="2">Uncharacterized protein</fullName>
    </submittedName>
</protein>
<keyword evidence="1" id="KW-1133">Transmembrane helix</keyword>
<evidence type="ECO:0000313" key="3">
    <source>
        <dbReference type="Proteomes" id="UP001529510"/>
    </source>
</evidence>
<sequence>AFNREFHIAFGSAQIKIFTNMVPYLLLTLFPCFSIRLRDAIKDKIILSILIFH</sequence>
<dbReference type="EMBL" id="JAMKFB020000006">
    <property type="protein sequence ID" value="KAL0190931.1"/>
    <property type="molecule type" value="Genomic_DNA"/>
</dbReference>